<protein>
    <recommendedName>
        <fullName evidence="2">Transposase (putative) gypsy type domain-containing protein</fullName>
    </recommendedName>
</protein>
<dbReference type="PANTHER" id="PTHR33026">
    <property type="entry name" value="OS06G0360600 PROTEIN"/>
    <property type="match status" value="1"/>
</dbReference>
<feature type="domain" description="Transposase (putative) gypsy type" evidence="2">
    <location>
        <begin position="178"/>
        <end position="245"/>
    </location>
</feature>
<dbReference type="EMBL" id="JAUUTY010000005">
    <property type="protein sequence ID" value="KAK1628613.1"/>
    <property type="molecule type" value="Genomic_DNA"/>
</dbReference>
<feature type="compositionally biased region" description="Low complexity" evidence="1">
    <location>
        <begin position="38"/>
        <end position="52"/>
    </location>
</feature>
<evidence type="ECO:0000313" key="4">
    <source>
        <dbReference type="Proteomes" id="UP001231189"/>
    </source>
</evidence>
<dbReference type="Pfam" id="PF04195">
    <property type="entry name" value="Transposase_28"/>
    <property type="match status" value="1"/>
</dbReference>
<organism evidence="3 4">
    <name type="scientific">Lolium multiflorum</name>
    <name type="common">Italian ryegrass</name>
    <name type="synonym">Lolium perenne subsp. multiflorum</name>
    <dbReference type="NCBI Taxonomy" id="4521"/>
    <lineage>
        <taxon>Eukaryota</taxon>
        <taxon>Viridiplantae</taxon>
        <taxon>Streptophyta</taxon>
        <taxon>Embryophyta</taxon>
        <taxon>Tracheophyta</taxon>
        <taxon>Spermatophyta</taxon>
        <taxon>Magnoliopsida</taxon>
        <taxon>Liliopsida</taxon>
        <taxon>Poales</taxon>
        <taxon>Poaceae</taxon>
        <taxon>BOP clade</taxon>
        <taxon>Pooideae</taxon>
        <taxon>Poodae</taxon>
        <taxon>Poeae</taxon>
        <taxon>Poeae Chloroplast Group 2 (Poeae type)</taxon>
        <taxon>Loliodinae</taxon>
        <taxon>Loliinae</taxon>
        <taxon>Lolium</taxon>
    </lineage>
</organism>
<feature type="compositionally biased region" description="Basic and acidic residues" evidence="1">
    <location>
        <begin position="1"/>
        <end position="10"/>
    </location>
</feature>
<feature type="compositionally biased region" description="Low complexity" evidence="1">
    <location>
        <begin position="631"/>
        <end position="655"/>
    </location>
</feature>
<reference evidence="3" key="1">
    <citation type="submission" date="2023-07" db="EMBL/GenBank/DDBJ databases">
        <title>A chromosome-level genome assembly of Lolium multiflorum.</title>
        <authorList>
            <person name="Chen Y."/>
            <person name="Copetti D."/>
            <person name="Kolliker R."/>
            <person name="Studer B."/>
        </authorList>
    </citation>
    <scope>NUCLEOTIDE SEQUENCE</scope>
    <source>
        <strain evidence="3">02402/16</strain>
        <tissue evidence="3">Leaf</tissue>
    </source>
</reference>
<comment type="caution">
    <text evidence="3">The sequence shown here is derived from an EMBL/GenBank/DDBJ whole genome shotgun (WGS) entry which is preliminary data.</text>
</comment>
<evidence type="ECO:0000256" key="1">
    <source>
        <dbReference type="SAM" id="MobiDB-lite"/>
    </source>
</evidence>
<proteinExistence type="predicted"/>
<feature type="compositionally biased region" description="Low complexity" evidence="1">
    <location>
        <begin position="109"/>
        <end position="135"/>
    </location>
</feature>
<dbReference type="PANTHER" id="PTHR33026:SF7">
    <property type="entry name" value="OS03G0100275 PROTEIN"/>
    <property type="match status" value="1"/>
</dbReference>
<feature type="compositionally biased region" description="Polar residues" evidence="1">
    <location>
        <begin position="447"/>
        <end position="458"/>
    </location>
</feature>
<keyword evidence="4" id="KW-1185">Reference proteome</keyword>
<evidence type="ECO:0000259" key="2">
    <source>
        <dbReference type="Pfam" id="PF04195"/>
    </source>
</evidence>
<feature type="region of interest" description="Disordered" evidence="1">
    <location>
        <begin position="64"/>
        <end position="137"/>
    </location>
</feature>
<feature type="compositionally biased region" description="Basic and acidic residues" evidence="1">
    <location>
        <begin position="608"/>
        <end position="623"/>
    </location>
</feature>
<feature type="compositionally biased region" description="Low complexity" evidence="1">
    <location>
        <begin position="570"/>
        <end position="597"/>
    </location>
</feature>
<feature type="compositionally biased region" description="Low complexity" evidence="1">
    <location>
        <begin position="677"/>
        <end position="690"/>
    </location>
</feature>
<dbReference type="InterPro" id="IPR007321">
    <property type="entry name" value="Transposase_28"/>
</dbReference>
<accession>A0AAD8RP65</accession>
<dbReference type="Proteomes" id="UP001231189">
    <property type="component" value="Unassembled WGS sequence"/>
</dbReference>
<name>A0AAD8RP65_LOLMU</name>
<feature type="region of interest" description="Disordered" evidence="1">
    <location>
        <begin position="1"/>
        <end position="52"/>
    </location>
</feature>
<feature type="compositionally biased region" description="Basic and acidic residues" evidence="1">
    <location>
        <begin position="698"/>
        <end position="715"/>
    </location>
</feature>
<dbReference type="AlphaFoldDB" id="A0AAD8RP65"/>
<sequence length="825" mass="88117">MRSKSRDRGPHPPLGGQPPVADGYKCSGGGIEAATVPLSSSSRSRSAPLLRSSSSLLRRIFSNAPLANSGGQQPLRRFSADPPPPLRQSGATGPRVSTVRSPPPPSPPSRGSSSPFRLSCSSSSSSSSMAHPSGSWRGSYMREDDVEHLVRLRRIPSEVITRVPGDEVEPRPNPGERVVFGAHFDRGLGLPASNFFRQFLDFFGLQPHHLPANACVLLSCYVAFMEGYAGLWPDIDFWSRLFFIKAQTTDGHLRACGAASIYSRPGTPFPRILTVDSVKNWQMSFFYVRNENPAFDRLNLPEYNPAPPVGRINWGHNARTTDPDAEVNLLWYFLGACVTGGRLSAEDLLCTYTERRVLPLQLRVHKIGHMSGRFDPTRMSKVELSKAQVARRVNNVTKANMPEAWDWGLTPYSRARRLSCFLTARASRTATWRRRSGRRIMLIRLTKSVTKPATTSCRTGGGEHNPPPSPEQEEEEEPATSTTGPIPAVPLRMRPPGASATSAPKGKKRASDRSTAALEAKVKKQRRLGPKKVPEQAGAAIKFTQGGGSRPAPRVVSPLQRQRREPTPQPSARARTPPVVVVPPAATPPSAGASSLAVPLSTSPGRGAHGEPARRPTLDDMFPRRARILEPAAGAGRVAPPATGAGAGGAAPPATGVGGAAPSIVVLEDSPEGAHQAPGTAAPTGPTASTAPPPPSEPSREELARKEPARDEPACSRDAGSRALVRTEGPPGPSEVLHVAKGARLLNVASASDSSLGSVGTMEKAWHQADACEVTSREGHPGVAPMKMFFSGFRANLKARAAETAANLAKLEEADKCRGIARHMP</sequence>
<feature type="region of interest" description="Disordered" evidence="1">
    <location>
        <begin position="445"/>
        <end position="734"/>
    </location>
</feature>
<gene>
    <name evidence="3" type="ORF">QYE76_002928</name>
</gene>
<evidence type="ECO:0000313" key="3">
    <source>
        <dbReference type="EMBL" id="KAK1628613.1"/>
    </source>
</evidence>